<keyword evidence="1" id="KW-0812">Transmembrane</keyword>
<dbReference type="AlphaFoldDB" id="A0A484Z2C1"/>
<sequence>MRWVGPVMADTAPKEISGLSGGLFNMFGNHFWHRHANRNWLVSLARLAPLMGPLIYVGVHALIAVLQLPGAGGRYQAY</sequence>
<name>A0A484Z2C1_ECOLX</name>
<accession>A0A484Z2C1</accession>
<protein>
    <submittedName>
        <fullName evidence="2">Glucarate transporter</fullName>
    </submittedName>
</protein>
<organism evidence="2 3">
    <name type="scientific">Escherichia coli</name>
    <dbReference type="NCBI Taxonomy" id="562"/>
    <lineage>
        <taxon>Bacteria</taxon>
        <taxon>Pseudomonadati</taxon>
        <taxon>Pseudomonadota</taxon>
        <taxon>Gammaproteobacteria</taxon>
        <taxon>Enterobacterales</taxon>
        <taxon>Enterobacteriaceae</taxon>
        <taxon>Escherichia</taxon>
    </lineage>
</organism>
<proteinExistence type="predicted"/>
<evidence type="ECO:0000256" key="1">
    <source>
        <dbReference type="SAM" id="Phobius"/>
    </source>
</evidence>
<gene>
    <name evidence="2" type="primary">gudP_2</name>
    <name evidence="2" type="ORF">NCTC9001_06293</name>
</gene>
<evidence type="ECO:0000313" key="2">
    <source>
        <dbReference type="EMBL" id="VFS40169.1"/>
    </source>
</evidence>
<feature type="transmembrane region" description="Helical" evidence="1">
    <location>
        <begin position="47"/>
        <end position="66"/>
    </location>
</feature>
<evidence type="ECO:0000313" key="3">
    <source>
        <dbReference type="Proteomes" id="UP000372890"/>
    </source>
</evidence>
<keyword evidence="1" id="KW-0472">Membrane</keyword>
<dbReference type="EMBL" id="CAADIS010000005">
    <property type="protein sequence ID" value="VFS40169.1"/>
    <property type="molecule type" value="Genomic_DNA"/>
</dbReference>
<dbReference type="Proteomes" id="UP000372890">
    <property type="component" value="Unassembled WGS sequence"/>
</dbReference>
<reference evidence="2 3" key="1">
    <citation type="submission" date="2019-03" db="EMBL/GenBank/DDBJ databases">
        <authorList>
            <consortium name="Pathogen Informatics"/>
        </authorList>
    </citation>
    <scope>NUCLEOTIDE SEQUENCE [LARGE SCALE GENOMIC DNA]</scope>
    <source>
        <strain evidence="2 3">NCTC9001</strain>
    </source>
</reference>
<keyword evidence="1" id="KW-1133">Transmembrane helix</keyword>